<dbReference type="EMBL" id="JAHLFV010000180">
    <property type="protein sequence ID" value="MBU3850425.1"/>
    <property type="molecule type" value="Genomic_DNA"/>
</dbReference>
<reference evidence="2" key="2">
    <citation type="submission" date="2021-04" db="EMBL/GenBank/DDBJ databases">
        <authorList>
            <person name="Gilroy R."/>
        </authorList>
    </citation>
    <scope>NUCLEOTIDE SEQUENCE</scope>
    <source>
        <strain evidence="2">Gambia15-2214</strain>
    </source>
</reference>
<reference evidence="2" key="1">
    <citation type="journal article" date="2021" name="PeerJ">
        <title>Extensive microbial diversity within the chicken gut microbiome revealed by metagenomics and culture.</title>
        <authorList>
            <person name="Gilroy R."/>
            <person name="Ravi A."/>
            <person name="Getino M."/>
            <person name="Pursley I."/>
            <person name="Horton D.L."/>
            <person name="Alikhan N.F."/>
            <person name="Baker D."/>
            <person name="Gharbi K."/>
            <person name="Hall N."/>
            <person name="Watson M."/>
            <person name="Adriaenssens E.M."/>
            <person name="Foster-Nyarko E."/>
            <person name="Jarju S."/>
            <person name="Secka A."/>
            <person name="Antonio M."/>
            <person name="Oren A."/>
            <person name="Chaudhuri R.R."/>
            <person name="La Ragione R."/>
            <person name="Hildebrand F."/>
            <person name="Pallen M.J."/>
        </authorList>
    </citation>
    <scope>NUCLEOTIDE SEQUENCE</scope>
    <source>
        <strain evidence="2">Gambia15-2214</strain>
    </source>
</reference>
<dbReference type="AlphaFoldDB" id="A0A9E2L3G5"/>
<feature type="region of interest" description="Disordered" evidence="1">
    <location>
        <begin position="57"/>
        <end position="77"/>
    </location>
</feature>
<organism evidence="2 3">
    <name type="scientific">Candidatus Treponema excrementipullorum</name>
    <dbReference type="NCBI Taxonomy" id="2838768"/>
    <lineage>
        <taxon>Bacteria</taxon>
        <taxon>Pseudomonadati</taxon>
        <taxon>Spirochaetota</taxon>
        <taxon>Spirochaetia</taxon>
        <taxon>Spirochaetales</taxon>
        <taxon>Treponemataceae</taxon>
        <taxon>Treponema</taxon>
    </lineage>
</organism>
<sequence length="755" mass="83115">MSTTGVESKISAYIQSNPQYKEYSREKIVSIMLEKGALTRSEVQSWYRQMEERVKEEHAGSAEVPAQAAKSKTNNQANTSIKLFGDTKPISSNSDMGLRVESAAEITPPETPNIQAKQQTKAAEPLKFELTEEQAKNEVINTIMEDVSKSYVLYQKQDNGVVSKGYDALKNYFNSELSSSNVEEALALQATGADNLMLARDGELTKRDYYLQNKEHLKKMLTRRLYDKDENTGLDFLDRNRGKLSKEEFGKFLEDYIQRMIDNIPSMDSLKSVMHGLVTSTPEETEENLQKLLANAKKNKPVQVLPDSRAISIKSKGIPLEFDTDEPISFEEVFRYERGTQYSKEKVENVIMHQQEMALATGAVNKHAQFKASAEALIKSEESAEVKRDKVAVLYEKYYGGDINLAKEKLDEVISQGKFMIATKEVNGKLTLDMSAYGTETQQQNILNLLLRFGIQQQDKQLEKVLGGKPEDKMLAINQDYEAAYTNAYGNEFTEELVQAMENDNKSFIRKYTGSASMAGMAMTVVGGILCFTPAAPLGAGLITAGNTLAIGGMAAESALGYTEALTREEISEEELTDLSKQLIMNAGGFVVGYKASKLGMKAFNKLVDKKLTETFKTQITDGNRAAALKEVFSDPQKLGNFMEAAGAKIGTDFLVSYAGDLAMMGVLDTHDDWESLLKANLIGIVVGSSGDIKDVANVKVKPTKHNKSVPSKEAGGMAAQQVPGKPELQTDENPGTAGTASKENTVKENNESTS</sequence>
<feature type="non-terminal residue" evidence="2">
    <location>
        <position position="755"/>
    </location>
</feature>
<feature type="compositionally biased region" description="Basic and acidic residues" evidence="1">
    <location>
        <begin position="745"/>
        <end position="755"/>
    </location>
</feature>
<evidence type="ECO:0000313" key="2">
    <source>
        <dbReference type="EMBL" id="MBU3850425.1"/>
    </source>
</evidence>
<dbReference type="Proteomes" id="UP000823914">
    <property type="component" value="Unassembled WGS sequence"/>
</dbReference>
<proteinExistence type="predicted"/>
<evidence type="ECO:0000313" key="3">
    <source>
        <dbReference type="Proteomes" id="UP000823914"/>
    </source>
</evidence>
<gene>
    <name evidence="2" type="ORF">IAA16_07670</name>
</gene>
<comment type="caution">
    <text evidence="2">The sequence shown here is derived from an EMBL/GenBank/DDBJ whole genome shotgun (WGS) entry which is preliminary data.</text>
</comment>
<evidence type="ECO:0000256" key="1">
    <source>
        <dbReference type="SAM" id="MobiDB-lite"/>
    </source>
</evidence>
<feature type="compositionally biased region" description="Polar residues" evidence="1">
    <location>
        <begin position="732"/>
        <end position="744"/>
    </location>
</feature>
<feature type="region of interest" description="Disordered" evidence="1">
    <location>
        <begin position="704"/>
        <end position="755"/>
    </location>
</feature>
<protein>
    <submittedName>
        <fullName evidence="2">Uncharacterized protein</fullName>
    </submittedName>
</protein>
<name>A0A9E2L3G5_9SPIR</name>
<accession>A0A9E2L3G5</accession>